<evidence type="ECO:0000313" key="3">
    <source>
        <dbReference type="Proteomes" id="UP000287651"/>
    </source>
</evidence>
<protein>
    <recommendedName>
        <fullName evidence="4">Phosphatidic acid phosphatase type 2/haloperoxidase domain-containing protein</fullName>
    </recommendedName>
</protein>
<organism evidence="2 3">
    <name type="scientific">Ensete ventricosum</name>
    <name type="common">Abyssinian banana</name>
    <name type="synonym">Musa ensete</name>
    <dbReference type="NCBI Taxonomy" id="4639"/>
    <lineage>
        <taxon>Eukaryota</taxon>
        <taxon>Viridiplantae</taxon>
        <taxon>Streptophyta</taxon>
        <taxon>Embryophyta</taxon>
        <taxon>Tracheophyta</taxon>
        <taxon>Spermatophyta</taxon>
        <taxon>Magnoliopsida</taxon>
        <taxon>Liliopsida</taxon>
        <taxon>Zingiberales</taxon>
        <taxon>Musaceae</taxon>
        <taxon>Ensete</taxon>
    </lineage>
</organism>
<keyword evidence="1" id="KW-0812">Transmembrane</keyword>
<reference evidence="2 3" key="1">
    <citation type="journal article" date="2014" name="Agronomy (Basel)">
        <title>A Draft Genome Sequence for Ensete ventricosum, the Drought-Tolerant Tree Against Hunger.</title>
        <authorList>
            <person name="Harrison J."/>
            <person name="Moore K.A."/>
            <person name="Paszkiewicz K."/>
            <person name="Jones T."/>
            <person name="Grant M."/>
            <person name="Ambacheew D."/>
            <person name="Muzemil S."/>
            <person name="Studholme D.J."/>
        </authorList>
    </citation>
    <scope>NUCLEOTIDE SEQUENCE [LARGE SCALE GENOMIC DNA]</scope>
</reference>
<name>A0A426XHC5_ENSVE</name>
<dbReference type="AlphaFoldDB" id="A0A426XHC5"/>
<comment type="caution">
    <text evidence="2">The sequence shown here is derived from an EMBL/GenBank/DDBJ whole genome shotgun (WGS) entry which is preliminary data.</text>
</comment>
<dbReference type="Gene3D" id="1.20.144.10">
    <property type="entry name" value="Phosphatidic acid phosphatase type 2/haloperoxidase"/>
    <property type="match status" value="1"/>
</dbReference>
<feature type="transmembrane region" description="Helical" evidence="1">
    <location>
        <begin position="22"/>
        <end position="49"/>
    </location>
</feature>
<evidence type="ECO:0000313" key="2">
    <source>
        <dbReference type="EMBL" id="RRT38907.1"/>
    </source>
</evidence>
<keyword evidence="1" id="KW-0472">Membrane</keyword>
<accession>A0A426XHC5</accession>
<dbReference type="InterPro" id="IPR036938">
    <property type="entry name" value="PAP2/HPO_sf"/>
</dbReference>
<dbReference type="SUPFAM" id="SSF48317">
    <property type="entry name" value="Acid phosphatase/Vanadium-dependent haloperoxidase"/>
    <property type="match status" value="1"/>
</dbReference>
<evidence type="ECO:0000256" key="1">
    <source>
        <dbReference type="SAM" id="Phobius"/>
    </source>
</evidence>
<evidence type="ECO:0008006" key="4">
    <source>
        <dbReference type="Google" id="ProtNLM"/>
    </source>
</evidence>
<dbReference type="EMBL" id="AMZH03020702">
    <property type="protein sequence ID" value="RRT38907.1"/>
    <property type="molecule type" value="Genomic_DNA"/>
</dbReference>
<proteinExistence type="predicted"/>
<dbReference type="Proteomes" id="UP000287651">
    <property type="component" value="Unassembled WGS sequence"/>
</dbReference>
<gene>
    <name evidence="2" type="ORF">B296_00054096</name>
</gene>
<sequence>MLFVAVWDDVVKAPLVLYTGRIYLGMHSLIDVVAGIIFGLVTLALWLMIHEYVDEFITSGQNEVGSYFSYTKQQLVEFINTSILSTAVIHLYFPDSQLWSSYEDCRLALS</sequence>
<keyword evidence="1" id="KW-1133">Transmembrane helix</keyword>